<name>A0A8H7DDY2_9AGAR</name>
<protein>
    <submittedName>
        <fullName evidence="1">Uncharacterized protein</fullName>
    </submittedName>
</protein>
<dbReference type="Proteomes" id="UP000623467">
    <property type="component" value="Unassembled WGS sequence"/>
</dbReference>
<proteinExistence type="predicted"/>
<organism evidence="1 2">
    <name type="scientific">Mycena sanguinolenta</name>
    <dbReference type="NCBI Taxonomy" id="230812"/>
    <lineage>
        <taxon>Eukaryota</taxon>
        <taxon>Fungi</taxon>
        <taxon>Dikarya</taxon>
        <taxon>Basidiomycota</taxon>
        <taxon>Agaricomycotina</taxon>
        <taxon>Agaricomycetes</taxon>
        <taxon>Agaricomycetidae</taxon>
        <taxon>Agaricales</taxon>
        <taxon>Marasmiineae</taxon>
        <taxon>Mycenaceae</taxon>
        <taxon>Mycena</taxon>
    </lineage>
</organism>
<dbReference type="OrthoDB" id="3145912at2759"/>
<accession>A0A8H7DDY2</accession>
<comment type="caution">
    <text evidence="1">The sequence shown here is derived from an EMBL/GenBank/DDBJ whole genome shotgun (WGS) entry which is preliminary data.</text>
</comment>
<sequence>MSNRRALSEPRLPPELEHRIFKIAALARPIGVPTLMLVARRIKIWVEPILYRVVFLKDSAADYTDVLHYRGLPTFTPDALKKRSQQSFGHVRHLFIDDDLVGETALTSWLLACTGATNLYAWLICTPGILDSISGFMNIQYLTIDVRALCDTTVPLPLFLTVTHLELLDFTNESDNVDCVCRNLSLIPRLTHVALNWRLDSALSHATLCANPQLQCIVFLSPMAPLDGSPLLDDDRFACINPRVHFYPDWLNGAVFGQDFWYFADAFLAARRAGTIDRTYPRPLK</sequence>
<evidence type="ECO:0000313" key="1">
    <source>
        <dbReference type="EMBL" id="KAF7368006.1"/>
    </source>
</evidence>
<reference evidence="1" key="1">
    <citation type="submission" date="2020-05" db="EMBL/GenBank/DDBJ databases">
        <title>Mycena genomes resolve the evolution of fungal bioluminescence.</title>
        <authorList>
            <person name="Tsai I.J."/>
        </authorList>
    </citation>
    <scope>NUCLEOTIDE SEQUENCE</scope>
    <source>
        <strain evidence="1">160909Yilan</strain>
    </source>
</reference>
<dbReference type="EMBL" id="JACAZH010000005">
    <property type="protein sequence ID" value="KAF7368006.1"/>
    <property type="molecule type" value="Genomic_DNA"/>
</dbReference>
<dbReference type="AlphaFoldDB" id="A0A8H7DDY2"/>
<gene>
    <name evidence="1" type="ORF">MSAN_00866400</name>
</gene>
<evidence type="ECO:0000313" key="2">
    <source>
        <dbReference type="Proteomes" id="UP000623467"/>
    </source>
</evidence>
<keyword evidence="2" id="KW-1185">Reference proteome</keyword>